<reference evidence="1" key="1">
    <citation type="submission" date="2017-02" db="EMBL/GenBank/DDBJ databases">
        <title>Parasitoid Jewel Wasp Mounts Multi-Pronged Neurochemical Attack to Hijack a Host Brain.</title>
        <authorList>
            <person name="Arvidson R.S."/>
            <person name="Kaiser M."/>
            <person name="Libersat F."/>
            <person name="Adams M.E."/>
        </authorList>
    </citation>
    <scope>NUCLEOTIDE SEQUENCE</scope>
    <source>
        <strain evidence="1">19</strain>
    </source>
</reference>
<protein>
    <submittedName>
        <fullName evidence="1">Venom protein</fullName>
    </submittedName>
</protein>
<name>A0A1W6EVR4_AMPCP</name>
<dbReference type="AlphaFoldDB" id="A0A1W6EVR4"/>
<organism evidence="1">
    <name type="scientific">Ampulex compressa</name>
    <name type="common">Emerald cockroach wasp</name>
    <dbReference type="NCBI Taxonomy" id="860918"/>
    <lineage>
        <taxon>Eukaryota</taxon>
        <taxon>Metazoa</taxon>
        <taxon>Ecdysozoa</taxon>
        <taxon>Arthropoda</taxon>
        <taxon>Hexapoda</taxon>
        <taxon>Insecta</taxon>
        <taxon>Pterygota</taxon>
        <taxon>Neoptera</taxon>
        <taxon>Endopterygota</taxon>
        <taxon>Hymenoptera</taxon>
        <taxon>Apocrita</taxon>
        <taxon>Aculeata</taxon>
        <taxon>Apoidea</taxon>
        <taxon>Ampulicidae</taxon>
        <taxon>Ampulicini</taxon>
        <taxon>Ampulex</taxon>
    </lineage>
</organism>
<evidence type="ECO:0000313" key="1">
    <source>
        <dbReference type="EMBL" id="ARK19801.1"/>
    </source>
</evidence>
<dbReference type="EMBL" id="KY563392">
    <property type="protein sequence ID" value="ARK19801.1"/>
    <property type="molecule type" value="mRNA"/>
</dbReference>
<proteinExistence type="evidence at transcript level"/>
<sequence length="86" mass="9846">MSYIRNVFCGLVVLIVSFIGIYCQIIDSGDSPQPIPEKKCQYPMIEICSDVHKILKCQMFASCLSMIWDDNIQIPEETIKEKISEN</sequence>
<accession>A0A1W6EVR4</accession>